<reference evidence="1 2" key="1">
    <citation type="journal article" date="2021" name="Commun. Biol.">
        <title>The genome of Shorea leprosula (Dipterocarpaceae) highlights the ecological relevance of drought in aseasonal tropical rainforests.</title>
        <authorList>
            <person name="Ng K.K.S."/>
            <person name="Kobayashi M.J."/>
            <person name="Fawcett J.A."/>
            <person name="Hatakeyama M."/>
            <person name="Paape T."/>
            <person name="Ng C.H."/>
            <person name="Ang C.C."/>
            <person name="Tnah L.H."/>
            <person name="Lee C.T."/>
            <person name="Nishiyama T."/>
            <person name="Sese J."/>
            <person name="O'Brien M.J."/>
            <person name="Copetti D."/>
            <person name="Mohd Noor M.I."/>
            <person name="Ong R.C."/>
            <person name="Putra M."/>
            <person name="Sireger I.Z."/>
            <person name="Indrioko S."/>
            <person name="Kosugi Y."/>
            <person name="Izuno A."/>
            <person name="Isagi Y."/>
            <person name="Lee S.L."/>
            <person name="Shimizu K.K."/>
        </authorList>
    </citation>
    <scope>NUCLEOTIDE SEQUENCE [LARGE SCALE GENOMIC DNA]</scope>
    <source>
        <strain evidence="1">214</strain>
    </source>
</reference>
<organism evidence="1 2">
    <name type="scientific">Rubroshorea leprosula</name>
    <dbReference type="NCBI Taxonomy" id="152421"/>
    <lineage>
        <taxon>Eukaryota</taxon>
        <taxon>Viridiplantae</taxon>
        <taxon>Streptophyta</taxon>
        <taxon>Embryophyta</taxon>
        <taxon>Tracheophyta</taxon>
        <taxon>Spermatophyta</taxon>
        <taxon>Magnoliopsida</taxon>
        <taxon>eudicotyledons</taxon>
        <taxon>Gunneridae</taxon>
        <taxon>Pentapetalae</taxon>
        <taxon>rosids</taxon>
        <taxon>malvids</taxon>
        <taxon>Malvales</taxon>
        <taxon>Dipterocarpaceae</taxon>
        <taxon>Rubroshorea</taxon>
    </lineage>
</organism>
<dbReference type="AlphaFoldDB" id="A0AAV5MPD0"/>
<gene>
    <name evidence="1" type="ORF">SLEP1_g56990</name>
</gene>
<evidence type="ECO:0000313" key="2">
    <source>
        <dbReference type="Proteomes" id="UP001054252"/>
    </source>
</evidence>
<name>A0AAV5MPD0_9ROSI</name>
<keyword evidence="2" id="KW-1185">Reference proteome</keyword>
<protein>
    <submittedName>
        <fullName evidence="1">Uncharacterized protein</fullName>
    </submittedName>
</protein>
<comment type="caution">
    <text evidence="1">The sequence shown here is derived from an EMBL/GenBank/DDBJ whole genome shotgun (WGS) entry which is preliminary data.</text>
</comment>
<dbReference type="EMBL" id="BPVZ01000354">
    <property type="protein sequence ID" value="GKV50277.1"/>
    <property type="molecule type" value="Genomic_DNA"/>
</dbReference>
<evidence type="ECO:0000313" key="1">
    <source>
        <dbReference type="EMBL" id="GKV50277.1"/>
    </source>
</evidence>
<proteinExistence type="predicted"/>
<dbReference type="Proteomes" id="UP001054252">
    <property type="component" value="Unassembled WGS sequence"/>
</dbReference>
<sequence length="89" mass="10150">MDVGRMFDGCATGDFVSFELYAGFQEDKEVTRVTLKIALRINRVDLRGMNVEGSIEKVRADLKEIDFERPIEMLKDEMSTELVQDESNG</sequence>
<accession>A0AAV5MPD0</accession>